<evidence type="ECO:0000313" key="3">
    <source>
        <dbReference type="Proteomes" id="UP001240171"/>
    </source>
</evidence>
<dbReference type="PANTHER" id="PTHR37312">
    <property type="entry name" value="MEMBRANE-BOUND ACYLTRANSFERASE YKRP-RELATED"/>
    <property type="match status" value="1"/>
</dbReference>
<keyword evidence="3" id="KW-1185">Reference proteome</keyword>
<evidence type="ECO:0000313" key="2">
    <source>
        <dbReference type="EMBL" id="MDO7908129.1"/>
    </source>
</evidence>
<dbReference type="RefSeq" id="WP_305025348.1">
    <property type="nucleotide sequence ID" value="NZ_JAUQTB010000012.1"/>
</dbReference>
<feature type="transmembrane region" description="Helical" evidence="1">
    <location>
        <begin position="12"/>
        <end position="31"/>
    </location>
</feature>
<feature type="transmembrane region" description="Helical" evidence="1">
    <location>
        <begin position="43"/>
        <end position="63"/>
    </location>
</feature>
<feature type="transmembrane region" description="Helical" evidence="1">
    <location>
        <begin position="108"/>
        <end position="126"/>
    </location>
</feature>
<reference evidence="2 3" key="1">
    <citation type="submission" date="2023-07" db="EMBL/GenBank/DDBJ databases">
        <title>Paenibacillus sp. JX-17 nov. isolated from soil.</title>
        <authorList>
            <person name="Wan Y."/>
            <person name="Liu B."/>
        </authorList>
    </citation>
    <scope>NUCLEOTIDE SEQUENCE [LARGE SCALE GENOMIC DNA]</scope>
    <source>
        <strain evidence="2 3">JX-17</strain>
    </source>
</reference>
<evidence type="ECO:0000256" key="1">
    <source>
        <dbReference type="SAM" id="Phobius"/>
    </source>
</evidence>
<keyword evidence="1" id="KW-1133">Transmembrane helix</keyword>
<keyword evidence="1" id="KW-0472">Membrane</keyword>
<organism evidence="2 3">
    <name type="scientific">Paenibacillus lacisoli</name>
    <dbReference type="NCBI Taxonomy" id="3064525"/>
    <lineage>
        <taxon>Bacteria</taxon>
        <taxon>Bacillati</taxon>
        <taxon>Bacillota</taxon>
        <taxon>Bacilli</taxon>
        <taxon>Bacillales</taxon>
        <taxon>Paenibacillaceae</taxon>
        <taxon>Paenibacillus</taxon>
    </lineage>
</organism>
<accession>A0ABT9CFS4</accession>
<feature type="transmembrane region" description="Helical" evidence="1">
    <location>
        <begin position="297"/>
        <end position="315"/>
    </location>
</feature>
<gene>
    <name evidence="2" type="ORF">Q5741_17110</name>
</gene>
<dbReference type="PANTHER" id="PTHR37312:SF1">
    <property type="entry name" value="MEMBRANE-BOUND ACYLTRANSFERASE YKRP-RELATED"/>
    <property type="match status" value="1"/>
</dbReference>
<feature type="transmembrane region" description="Helical" evidence="1">
    <location>
        <begin position="201"/>
        <end position="220"/>
    </location>
</feature>
<dbReference type="InterPro" id="IPR052734">
    <property type="entry name" value="Nod_factor_acetyltransferase"/>
</dbReference>
<comment type="caution">
    <text evidence="2">The sequence shown here is derived from an EMBL/GenBank/DDBJ whole genome shotgun (WGS) entry which is preliminary data.</text>
</comment>
<dbReference type="EMBL" id="JAUQTB010000012">
    <property type="protein sequence ID" value="MDO7908129.1"/>
    <property type="molecule type" value="Genomic_DNA"/>
</dbReference>
<dbReference type="Proteomes" id="UP001240171">
    <property type="component" value="Unassembled WGS sequence"/>
</dbReference>
<feature type="transmembrane region" description="Helical" evidence="1">
    <location>
        <begin position="133"/>
        <end position="153"/>
    </location>
</feature>
<feature type="transmembrane region" description="Helical" evidence="1">
    <location>
        <begin position="272"/>
        <end position="291"/>
    </location>
</feature>
<feature type="transmembrane region" description="Helical" evidence="1">
    <location>
        <begin position="75"/>
        <end position="93"/>
    </location>
</feature>
<keyword evidence="1" id="KW-0812">Transmembrane</keyword>
<sequence length="347" mass="38393">MNSRQHDQGETFFLNLRFLLILCVFVGNAIEPLLTQVAPMQQLYQWIFTFHMPLFVWVTGYFAKSSLSGGKGKQVLLQIAVQYVIFQSVYSILDQLVFQVPHIHRSFFAPYLLLWFLASHFCWRLLLLGMQRLGLVPAVQIAVSALLGVLVGYLPVEGIWLSVSRTFVFLPFFMLGYHLSYAKIARWLTPGRRLAAGSTSAALLLFSGLLFSKIPAGWLYGSMTFGQLGHHEWFAGVYRIGVYGLQAGCSIAFIGLVPLAAGAVTEMGRRTLYVFLLHGLIIRAAAASGMYNSIYTAAGAAAVIAGAVLMTLLLTQRPVRRAVHLVIEPEVGRLAGWIRIPARHSAS</sequence>
<feature type="transmembrane region" description="Helical" evidence="1">
    <location>
        <begin position="240"/>
        <end position="260"/>
    </location>
</feature>
<proteinExistence type="predicted"/>
<feature type="transmembrane region" description="Helical" evidence="1">
    <location>
        <begin position="159"/>
        <end position="180"/>
    </location>
</feature>
<protein>
    <submittedName>
        <fullName evidence="2">Fucose 4-O-acetylase</fullName>
    </submittedName>
</protein>
<name>A0ABT9CFS4_9BACL</name>